<evidence type="ECO:0000313" key="3">
    <source>
        <dbReference type="Proteomes" id="UP001201980"/>
    </source>
</evidence>
<accession>A0AAD5WP59</accession>
<sequence length="99" mass="11150">MLLLDAQLPRLPDSENSGIKPQASSCLRLFLARGRQEEIEMSSPPSSFPTRYRELSYERAVVASIHDERRLVGPEAGSGTKRKIDNHRHQANVGELRHS</sequence>
<name>A0AAD5WP59_9PEZI</name>
<organism evidence="2 3">
    <name type="scientific">Zalerion maritima</name>
    <dbReference type="NCBI Taxonomy" id="339359"/>
    <lineage>
        <taxon>Eukaryota</taxon>
        <taxon>Fungi</taxon>
        <taxon>Dikarya</taxon>
        <taxon>Ascomycota</taxon>
        <taxon>Pezizomycotina</taxon>
        <taxon>Sordariomycetes</taxon>
        <taxon>Lulworthiomycetidae</taxon>
        <taxon>Lulworthiales</taxon>
        <taxon>Lulworthiaceae</taxon>
        <taxon>Zalerion</taxon>
    </lineage>
</organism>
<dbReference type="EMBL" id="JAKWBI020000581">
    <property type="protein sequence ID" value="KAJ2893646.1"/>
    <property type="molecule type" value="Genomic_DNA"/>
</dbReference>
<feature type="region of interest" description="Disordered" evidence="1">
    <location>
        <begin position="72"/>
        <end position="99"/>
    </location>
</feature>
<gene>
    <name evidence="2" type="ORF">MKZ38_008398</name>
</gene>
<protein>
    <submittedName>
        <fullName evidence="2">Uncharacterized protein</fullName>
    </submittedName>
</protein>
<dbReference type="Proteomes" id="UP001201980">
    <property type="component" value="Unassembled WGS sequence"/>
</dbReference>
<proteinExistence type="predicted"/>
<reference evidence="2" key="1">
    <citation type="submission" date="2022-07" db="EMBL/GenBank/DDBJ databases">
        <title>Draft genome sequence of Zalerion maritima ATCC 34329, a (micro)plastics degrading marine fungus.</title>
        <authorList>
            <person name="Paco A."/>
            <person name="Goncalves M.F.M."/>
            <person name="Rocha-Santos T.A.P."/>
            <person name="Alves A."/>
        </authorList>
    </citation>
    <scope>NUCLEOTIDE SEQUENCE</scope>
    <source>
        <strain evidence="2">ATCC 34329</strain>
    </source>
</reference>
<comment type="caution">
    <text evidence="2">The sequence shown here is derived from an EMBL/GenBank/DDBJ whole genome shotgun (WGS) entry which is preliminary data.</text>
</comment>
<evidence type="ECO:0000313" key="2">
    <source>
        <dbReference type="EMBL" id="KAJ2893646.1"/>
    </source>
</evidence>
<evidence type="ECO:0000256" key="1">
    <source>
        <dbReference type="SAM" id="MobiDB-lite"/>
    </source>
</evidence>
<feature type="region of interest" description="Disordered" evidence="1">
    <location>
        <begin position="1"/>
        <end position="20"/>
    </location>
</feature>
<dbReference type="AlphaFoldDB" id="A0AAD5WP59"/>
<keyword evidence="3" id="KW-1185">Reference proteome</keyword>
<feature type="compositionally biased region" description="Basic residues" evidence="1">
    <location>
        <begin position="80"/>
        <end position="90"/>
    </location>
</feature>